<evidence type="ECO:0000259" key="1">
    <source>
        <dbReference type="SMART" id="SM00966"/>
    </source>
</evidence>
<proteinExistence type="predicted"/>
<gene>
    <name evidence="2" type="ORF">UW74_C0034G0003</name>
</gene>
<dbReference type="InterPro" id="IPR037914">
    <property type="entry name" value="SpoVT-AbrB_sf"/>
</dbReference>
<protein>
    <recommendedName>
        <fullName evidence="1">SpoVT-AbrB domain-containing protein</fullName>
    </recommendedName>
</protein>
<comment type="caution">
    <text evidence="2">The sequence shown here is derived from an EMBL/GenBank/DDBJ whole genome shotgun (WGS) entry which is preliminary data.</text>
</comment>
<dbReference type="GO" id="GO:0003677">
    <property type="term" value="F:DNA binding"/>
    <property type="evidence" value="ECO:0007669"/>
    <property type="project" value="InterPro"/>
</dbReference>
<organism evidence="2 3">
    <name type="scientific">Candidatus Giovannonibacteria bacterium GW2011_GWC2_44_8</name>
    <dbReference type="NCBI Taxonomy" id="1618657"/>
    <lineage>
        <taxon>Bacteria</taxon>
        <taxon>Candidatus Giovannoniibacteriota</taxon>
    </lineage>
</organism>
<dbReference type="EMBL" id="LCJM01000034">
    <property type="protein sequence ID" value="KKT77748.1"/>
    <property type="molecule type" value="Genomic_DNA"/>
</dbReference>
<evidence type="ECO:0000313" key="3">
    <source>
        <dbReference type="Proteomes" id="UP000034889"/>
    </source>
</evidence>
<dbReference type="Proteomes" id="UP000034889">
    <property type="component" value="Unassembled WGS sequence"/>
</dbReference>
<accession>A0A0G1K2K3</accession>
<dbReference type="AlphaFoldDB" id="A0A0G1K2K3"/>
<feature type="domain" description="SpoVT-AbrB" evidence="1">
    <location>
        <begin position="6"/>
        <end position="52"/>
    </location>
</feature>
<dbReference type="SUPFAM" id="SSF89447">
    <property type="entry name" value="AbrB/MazE/MraZ-like"/>
    <property type="match status" value="1"/>
</dbReference>
<dbReference type="InterPro" id="IPR007159">
    <property type="entry name" value="SpoVT-AbrB_dom"/>
</dbReference>
<name>A0A0G1K2K3_9BACT</name>
<evidence type="ECO:0000313" key="2">
    <source>
        <dbReference type="EMBL" id="KKT77748.1"/>
    </source>
</evidence>
<sequence length="79" mass="8893">MTQKVIKIGTSAAVVIPKEMLKDLQIKVGDSVALEVNKDRTVKIKPMGGRTPNRNERIAKLTLDFIDRYRNDLEALAKK</sequence>
<reference evidence="2 3" key="1">
    <citation type="journal article" date="2015" name="Nature">
        <title>rRNA introns, odd ribosomes, and small enigmatic genomes across a large radiation of phyla.</title>
        <authorList>
            <person name="Brown C.T."/>
            <person name="Hug L.A."/>
            <person name="Thomas B.C."/>
            <person name="Sharon I."/>
            <person name="Castelle C.J."/>
            <person name="Singh A."/>
            <person name="Wilkins M.J."/>
            <person name="Williams K.H."/>
            <person name="Banfield J.F."/>
        </authorList>
    </citation>
    <scope>NUCLEOTIDE SEQUENCE [LARGE SCALE GENOMIC DNA]</scope>
</reference>
<dbReference type="Pfam" id="PF04014">
    <property type="entry name" value="MazE_antitoxin"/>
    <property type="match status" value="1"/>
</dbReference>
<dbReference type="Gene3D" id="2.10.260.10">
    <property type="match status" value="1"/>
</dbReference>
<dbReference type="SMART" id="SM00966">
    <property type="entry name" value="SpoVT_AbrB"/>
    <property type="match status" value="1"/>
</dbReference>